<dbReference type="Gene3D" id="3.40.1090.10">
    <property type="entry name" value="Cytosolic phospholipase A2 catalytic domain"/>
    <property type="match status" value="2"/>
</dbReference>
<reference evidence="6 7" key="1">
    <citation type="journal article" date="2024" name="IMA Fungus">
        <title>IMA Genome - F19 : A genome assembly and annotation guide to empower mycologists, including annotated draft genome sequences of Ceratocystis pirilliformis, Diaporthe australafricana, Fusarium ophioides, Paecilomyces lecythidis, and Sporothrix stenoceras.</title>
        <authorList>
            <person name="Aylward J."/>
            <person name="Wilson A.M."/>
            <person name="Visagie C.M."/>
            <person name="Spraker J."/>
            <person name="Barnes I."/>
            <person name="Buitendag C."/>
            <person name="Ceriani C."/>
            <person name="Del Mar Angel L."/>
            <person name="du Plessis D."/>
            <person name="Fuchs T."/>
            <person name="Gasser K."/>
            <person name="Kramer D."/>
            <person name="Li W."/>
            <person name="Munsamy K."/>
            <person name="Piso A."/>
            <person name="Price J.L."/>
            <person name="Sonnekus B."/>
            <person name="Thomas C."/>
            <person name="van der Nest A."/>
            <person name="van Dijk A."/>
            <person name="van Heerden A."/>
            <person name="van Vuuren N."/>
            <person name="Yilmaz N."/>
            <person name="Duong T.A."/>
            <person name="van der Merwe N.A."/>
            <person name="Wingfield M.J."/>
            <person name="Wingfield B.D."/>
        </authorList>
    </citation>
    <scope>NUCLEOTIDE SEQUENCE [LARGE SCALE GENOMIC DNA]</scope>
    <source>
        <strain evidence="6 7">CMW 5346</strain>
    </source>
</reference>
<evidence type="ECO:0000256" key="2">
    <source>
        <dbReference type="ARBA" id="ARBA00022963"/>
    </source>
</evidence>
<feature type="domain" description="PNPLA" evidence="5">
    <location>
        <begin position="1"/>
        <end position="135"/>
    </location>
</feature>
<sequence>MGDKPINLLSLDGGGIRGLSELYILEEMMLRIKYKYKLEKAPLPADFFDIIGGSSTGGFVCAIPQQDVRPPAGPTLFRTYEVGKHKTHNCTIYDACRATSAEPAYFGPVEIGESYEREKFIGGGVGYNNPIEQVIQEAESVYPGRKVACIVSIGAGLAREIKFPDSPDMGHPKLSTALMDMARESDTVAEKMEVRFRKATETYFRFSVDRGLDNLNLQECEDIPNVKTYTTSYARQASICDKIDTVVHRLVVSKAQYQANGSTAVVPLTHHISASRPAVPDQHIKRAELTWHIDDASRPHFPLNTHDISGNSM</sequence>
<dbReference type="EMBL" id="JAWCUI010000035">
    <property type="protein sequence ID" value="KAL1893925.1"/>
    <property type="molecule type" value="Genomic_DNA"/>
</dbReference>
<evidence type="ECO:0000256" key="4">
    <source>
        <dbReference type="PROSITE-ProRule" id="PRU01161"/>
    </source>
</evidence>
<dbReference type="PANTHER" id="PTHR24185:SF1">
    <property type="entry name" value="CALCIUM-INDEPENDENT PHOSPHOLIPASE A2-GAMMA"/>
    <property type="match status" value="1"/>
</dbReference>
<organism evidence="6 7">
    <name type="scientific">Sporothrix stenoceras</name>
    <dbReference type="NCBI Taxonomy" id="5173"/>
    <lineage>
        <taxon>Eukaryota</taxon>
        <taxon>Fungi</taxon>
        <taxon>Dikarya</taxon>
        <taxon>Ascomycota</taxon>
        <taxon>Pezizomycotina</taxon>
        <taxon>Sordariomycetes</taxon>
        <taxon>Sordariomycetidae</taxon>
        <taxon>Ophiostomatales</taxon>
        <taxon>Ophiostomataceae</taxon>
        <taxon>Sporothrix</taxon>
    </lineage>
</organism>
<dbReference type="PANTHER" id="PTHR24185">
    <property type="entry name" value="CALCIUM-INDEPENDENT PHOSPHOLIPASE A2-GAMMA"/>
    <property type="match status" value="1"/>
</dbReference>
<name>A0ABR3Z1I9_9PEZI</name>
<proteinExistence type="predicted"/>
<dbReference type="PROSITE" id="PS51635">
    <property type="entry name" value="PNPLA"/>
    <property type="match status" value="1"/>
</dbReference>
<protein>
    <recommendedName>
        <fullName evidence="5">PNPLA domain-containing protein</fullName>
    </recommendedName>
</protein>
<dbReference type="InterPro" id="IPR002641">
    <property type="entry name" value="PNPLA_dom"/>
</dbReference>
<evidence type="ECO:0000259" key="5">
    <source>
        <dbReference type="PROSITE" id="PS51635"/>
    </source>
</evidence>
<dbReference type="Proteomes" id="UP001583186">
    <property type="component" value="Unassembled WGS sequence"/>
</dbReference>
<evidence type="ECO:0000256" key="1">
    <source>
        <dbReference type="ARBA" id="ARBA00022801"/>
    </source>
</evidence>
<comment type="caution">
    <text evidence="4">Lacks conserved residue(s) required for the propagation of feature annotation.</text>
</comment>
<accession>A0ABR3Z1I9</accession>
<dbReference type="Pfam" id="PF01734">
    <property type="entry name" value="Patatin"/>
    <property type="match status" value="1"/>
</dbReference>
<keyword evidence="3" id="KW-0443">Lipid metabolism</keyword>
<gene>
    <name evidence="6" type="ORF">Sste5346_006066</name>
</gene>
<keyword evidence="1" id="KW-0378">Hydrolase</keyword>
<keyword evidence="7" id="KW-1185">Reference proteome</keyword>
<evidence type="ECO:0000256" key="3">
    <source>
        <dbReference type="ARBA" id="ARBA00023098"/>
    </source>
</evidence>
<evidence type="ECO:0000313" key="7">
    <source>
        <dbReference type="Proteomes" id="UP001583186"/>
    </source>
</evidence>
<evidence type="ECO:0000313" key="6">
    <source>
        <dbReference type="EMBL" id="KAL1893925.1"/>
    </source>
</evidence>
<dbReference type="InterPro" id="IPR016035">
    <property type="entry name" value="Acyl_Trfase/lysoPLipase"/>
</dbReference>
<comment type="caution">
    <text evidence="6">The sequence shown here is derived from an EMBL/GenBank/DDBJ whole genome shotgun (WGS) entry which is preliminary data.</text>
</comment>
<keyword evidence="2" id="KW-0442">Lipid degradation</keyword>
<dbReference type="SUPFAM" id="SSF52151">
    <property type="entry name" value="FabD/lysophospholipase-like"/>
    <property type="match status" value="1"/>
</dbReference>